<dbReference type="Proteomes" id="UP000275078">
    <property type="component" value="Unassembled WGS sequence"/>
</dbReference>
<sequence length="154" mass="17586">MVQELQGDIRMSRARIFTCLKRWPGDEDRAEWGVSSVFWMCCHCQQVSSARGCSNWYGCFTTQLIGRLLTARILFRLYFTMNTTQTTAMNLTGKPEQALRWFGYRCKEISAGLRQGFGLVLFCCFSLLALPALQLSAHATYERICDIAILIIYG</sequence>
<organism evidence="1 2">
    <name type="scientific">Ascobolus immersus RN42</name>
    <dbReference type="NCBI Taxonomy" id="1160509"/>
    <lineage>
        <taxon>Eukaryota</taxon>
        <taxon>Fungi</taxon>
        <taxon>Dikarya</taxon>
        <taxon>Ascomycota</taxon>
        <taxon>Pezizomycotina</taxon>
        <taxon>Pezizomycetes</taxon>
        <taxon>Pezizales</taxon>
        <taxon>Ascobolaceae</taxon>
        <taxon>Ascobolus</taxon>
    </lineage>
</organism>
<name>A0A3N4HR18_ASCIM</name>
<gene>
    <name evidence="1" type="ORF">BJ508DRAFT_16120</name>
</gene>
<proteinExistence type="predicted"/>
<protein>
    <submittedName>
        <fullName evidence="1">Uncharacterized protein</fullName>
    </submittedName>
</protein>
<evidence type="ECO:0000313" key="2">
    <source>
        <dbReference type="Proteomes" id="UP000275078"/>
    </source>
</evidence>
<evidence type="ECO:0000313" key="1">
    <source>
        <dbReference type="EMBL" id="RPA75757.1"/>
    </source>
</evidence>
<reference evidence="1 2" key="1">
    <citation type="journal article" date="2018" name="Nat. Ecol. Evol.">
        <title>Pezizomycetes genomes reveal the molecular basis of ectomycorrhizal truffle lifestyle.</title>
        <authorList>
            <person name="Murat C."/>
            <person name="Payen T."/>
            <person name="Noel B."/>
            <person name="Kuo A."/>
            <person name="Morin E."/>
            <person name="Chen J."/>
            <person name="Kohler A."/>
            <person name="Krizsan K."/>
            <person name="Balestrini R."/>
            <person name="Da Silva C."/>
            <person name="Montanini B."/>
            <person name="Hainaut M."/>
            <person name="Levati E."/>
            <person name="Barry K.W."/>
            <person name="Belfiori B."/>
            <person name="Cichocki N."/>
            <person name="Clum A."/>
            <person name="Dockter R.B."/>
            <person name="Fauchery L."/>
            <person name="Guy J."/>
            <person name="Iotti M."/>
            <person name="Le Tacon F."/>
            <person name="Lindquist E.A."/>
            <person name="Lipzen A."/>
            <person name="Malagnac F."/>
            <person name="Mello A."/>
            <person name="Molinier V."/>
            <person name="Miyauchi S."/>
            <person name="Poulain J."/>
            <person name="Riccioni C."/>
            <person name="Rubini A."/>
            <person name="Sitrit Y."/>
            <person name="Splivallo R."/>
            <person name="Traeger S."/>
            <person name="Wang M."/>
            <person name="Zifcakova L."/>
            <person name="Wipf D."/>
            <person name="Zambonelli A."/>
            <person name="Paolocci F."/>
            <person name="Nowrousian M."/>
            <person name="Ottonello S."/>
            <person name="Baldrian P."/>
            <person name="Spatafora J.W."/>
            <person name="Henrissat B."/>
            <person name="Nagy L.G."/>
            <person name="Aury J.M."/>
            <person name="Wincker P."/>
            <person name="Grigoriev I.V."/>
            <person name="Bonfante P."/>
            <person name="Martin F.M."/>
        </authorList>
    </citation>
    <scope>NUCLEOTIDE SEQUENCE [LARGE SCALE GENOMIC DNA]</scope>
    <source>
        <strain evidence="1 2">RN42</strain>
    </source>
</reference>
<dbReference type="EMBL" id="ML119757">
    <property type="protein sequence ID" value="RPA75757.1"/>
    <property type="molecule type" value="Genomic_DNA"/>
</dbReference>
<dbReference type="AlphaFoldDB" id="A0A3N4HR18"/>
<accession>A0A3N4HR18</accession>
<keyword evidence="2" id="KW-1185">Reference proteome</keyword>